<keyword evidence="4" id="KW-1185">Reference proteome</keyword>
<comment type="caution">
    <text evidence="3">The sequence shown here is derived from an EMBL/GenBank/DDBJ whole genome shotgun (WGS) entry which is preliminary data.</text>
</comment>
<dbReference type="InterPro" id="IPR008964">
    <property type="entry name" value="Invasin/intimin_cell_adhesion"/>
</dbReference>
<sequence>MTAGSLGVNGATATNPTVASSGAGGAGANSGGAGGAGIGTSGTTSVGNSGAQPGGGGGGSRTSQDAGNQSGGVGGAGRIIITWTCPANAGTLTGNQYICTYGTMETTLSSTVLGGTWSSGSPLVATVNSATGVVTSVAAGTAIITYTIASSGCTTRTVTRTVYVTNAPSGAPNFSGTPSTSQCQGSMATYTINPVIGASSYIWSTSYTGWTIAPSADGLSATITFGPTAVSGNFAVKATNGCDPTGAGATPLTSSWVTISNTAAPTSVTPSMSTSICNSASLNLNATSDGNTINWYTTATGGILLGNSASGTNFSVSPSSNTTYYAETKTASGCISATRTATALITVNTSPSAPTIGTTTQPTCSTATGSVVLGSLPSGSWVLTRSPGSITTTGTGTSTTISGLAAGTTYTYSVNNFINGLKGEYFNNTMTLSGSPTLTRTDATVNFDWANGSPDPSIGNDNFSVRWSGLIQPLYSQTYTFSTSSDDGIRLWVNGVQIINNWTNHAAATDTGTIALTAGVKYDIVLEYYENSGSAVSQLSWSSPSQVSQIIPSTQLFSVSSCGSPASANVVINTQPTTPSAPTIGTTTQPTCSTATGSVDLNGLPAGNWMLTRSPGSFTTLGSGASTTIAGLAAGTTYIYSVNNLNNGLKGEYFNNMDLSGSPVLTRTDATVNFDWANGSPDPSIGNDNFSVRWSGFVQPLYSETYTFTTRSDDGIRLWINGTQLINNWNDHSAVNNTGTISLTAGVKYDIVLEYYENVGDAVSQLSWSSPSQVSQIIPSTQLFSVSTCGSPASANVVINTQPATPSVPTVGTTTQPNCSIITGSVVLSGLPTSGTINQTGTTTNSYSITGTTMTISGLAVGSYNFTASNGSCASSATANVVINAAVTNTWTTVWSNGTPNSSHALVFNGNYPLSHDTNVDVTGCSCTVNTGRNVIIKTGYNLIITNEVAVSGTGTLTFENTSSLVQTNNASINSGNIIYQRTSTSALTSDYTYWSSPVVNHNLSISPSYASGMFYSYNDFSVPEDWKKESASTAMFVGKGYIIRGPQTSSSPPPPPGLYYATFTGVPNNGIKTIAIGPTTTSNLLGNPYPSAIDADTFLSTNSALIEGTIYFWTHNTAIQLASNINNGTAGSGVHAYTSDDYASYNGTGGVAVSEGIIPTGKIAAGQAFFTTSKATGGSVTFNNIMRLAGTTIVDKTGINQQFFKTKNTTKTTNAFEKNRLWLNLTNKQGAFKQTLVGYLTDATNDYDSSFDGESFDGNEFVDFYSISLDKNLVIQGRALPFDENDEVPLGFRSTIDGSFTINIGQVDGLLANQPVFVEDKLTNTVYDLKGGDYTFNTLAGTFNDRFVLRYANKTLSANDLVSQSNQVLIFIKNKKIKINSLSETIDKVIFYDVLGRQIYQNGSINSNEFLITNLVSSDQTLIVKTTLQNGKTVVNKIIY</sequence>
<feature type="domain" description="PA14" evidence="2">
    <location>
        <begin position="416"/>
        <end position="555"/>
    </location>
</feature>
<reference evidence="3 4" key="1">
    <citation type="submission" date="2019-07" db="EMBL/GenBank/DDBJ databases">
        <title>Novel species of Flavobacterium.</title>
        <authorList>
            <person name="Liu Q."/>
            <person name="Xin Y.-H."/>
        </authorList>
    </citation>
    <scope>NUCLEOTIDE SEQUENCE [LARGE SCALE GENOMIC DNA]</scope>
    <source>
        <strain evidence="3 4">LB3P56</strain>
    </source>
</reference>
<dbReference type="Gene3D" id="3.90.182.10">
    <property type="entry name" value="Toxin - Anthrax Protective Antigen,domain 1"/>
    <property type="match status" value="2"/>
</dbReference>
<feature type="domain" description="PA14" evidence="2">
    <location>
        <begin position="644"/>
        <end position="782"/>
    </location>
</feature>
<evidence type="ECO:0000259" key="2">
    <source>
        <dbReference type="PROSITE" id="PS51820"/>
    </source>
</evidence>
<organism evidence="3 4">
    <name type="scientific">Flavobacterium franklandianum</name>
    <dbReference type="NCBI Taxonomy" id="2594430"/>
    <lineage>
        <taxon>Bacteria</taxon>
        <taxon>Pseudomonadati</taxon>
        <taxon>Bacteroidota</taxon>
        <taxon>Flavobacteriia</taxon>
        <taxon>Flavobacteriales</taxon>
        <taxon>Flavobacteriaceae</taxon>
        <taxon>Flavobacterium</taxon>
    </lineage>
</organism>
<dbReference type="PROSITE" id="PS51820">
    <property type="entry name" value="PA14"/>
    <property type="match status" value="2"/>
</dbReference>
<proteinExistence type="predicted"/>
<dbReference type="InterPro" id="IPR044023">
    <property type="entry name" value="Ig_7"/>
</dbReference>
<accession>A0A553CLJ8</accession>
<feature type="region of interest" description="Disordered" evidence="1">
    <location>
        <begin position="1"/>
        <end position="71"/>
    </location>
</feature>
<name>A0A553CLJ8_9FLAO</name>
<dbReference type="NCBIfam" id="NF033708">
    <property type="entry name" value="T9SS_Cterm_ChiA"/>
    <property type="match status" value="1"/>
</dbReference>
<dbReference type="InterPro" id="IPR037524">
    <property type="entry name" value="PA14/GLEYA"/>
</dbReference>
<feature type="compositionally biased region" description="Gly residues" evidence="1">
    <location>
        <begin position="22"/>
        <end position="40"/>
    </location>
</feature>
<dbReference type="Gene3D" id="2.60.40.1080">
    <property type="match status" value="1"/>
</dbReference>
<dbReference type="SUPFAM" id="SSF56988">
    <property type="entry name" value="Anthrax protective antigen"/>
    <property type="match status" value="2"/>
</dbReference>
<evidence type="ECO:0000256" key="1">
    <source>
        <dbReference type="SAM" id="MobiDB-lite"/>
    </source>
</evidence>
<dbReference type="OrthoDB" id="9805017at2"/>
<protein>
    <submittedName>
        <fullName evidence="3">T9SS sorting signal type C domain-containing protein</fullName>
    </submittedName>
</protein>
<dbReference type="InterPro" id="IPR011658">
    <property type="entry name" value="PA14_dom"/>
</dbReference>
<dbReference type="Proteomes" id="UP000318585">
    <property type="component" value="Unassembled WGS sequence"/>
</dbReference>
<gene>
    <name evidence="3" type="ORF">FNW17_08550</name>
</gene>
<dbReference type="EMBL" id="VJZR01000005">
    <property type="protein sequence ID" value="TRX21392.1"/>
    <property type="molecule type" value="Genomic_DNA"/>
</dbReference>
<dbReference type="SMART" id="SM00758">
    <property type="entry name" value="PA14"/>
    <property type="match status" value="2"/>
</dbReference>
<dbReference type="Pfam" id="PF19081">
    <property type="entry name" value="Ig_7"/>
    <property type="match status" value="1"/>
</dbReference>
<evidence type="ECO:0000313" key="3">
    <source>
        <dbReference type="EMBL" id="TRX21392.1"/>
    </source>
</evidence>
<feature type="compositionally biased region" description="Low complexity" evidence="1">
    <location>
        <begin position="41"/>
        <end position="51"/>
    </location>
</feature>
<dbReference type="Pfam" id="PF07691">
    <property type="entry name" value="PA14"/>
    <property type="match status" value="2"/>
</dbReference>
<evidence type="ECO:0000313" key="4">
    <source>
        <dbReference type="Proteomes" id="UP000318585"/>
    </source>
</evidence>
<dbReference type="SUPFAM" id="SSF49373">
    <property type="entry name" value="Invasin/intimin cell-adhesion fragments"/>
    <property type="match status" value="1"/>
</dbReference>